<organism evidence="2 3">
    <name type="scientific">Roseibaca calidilacus</name>
    <dbReference type="NCBI Taxonomy" id="1666912"/>
    <lineage>
        <taxon>Bacteria</taxon>
        <taxon>Pseudomonadati</taxon>
        <taxon>Pseudomonadota</taxon>
        <taxon>Alphaproteobacteria</taxon>
        <taxon>Rhodobacterales</taxon>
        <taxon>Paracoccaceae</taxon>
        <taxon>Roseinatronobacter</taxon>
    </lineage>
</organism>
<dbReference type="STRING" id="1666912.Ga0058931_1642"/>
<name>A0A0P7YN49_9RHOB</name>
<proteinExistence type="predicted"/>
<dbReference type="EMBL" id="FBYC01000004">
    <property type="protein sequence ID" value="CUX81241.1"/>
    <property type="molecule type" value="Genomic_DNA"/>
</dbReference>
<dbReference type="EMBL" id="LJSG01000020">
    <property type="protein sequence ID" value="KPP90098.1"/>
    <property type="molecule type" value="Genomic_DNA"/>
</dbReference>
<dbReference type="RefSeq" id="WP_072245909.1">
    <property type="nucleotide sequence ID" value="NZ_FBYC01000004.1"/>
</dbReference>
<protein>
    <submittedName>
        <fullName evidence="2">Uncharacterized protein</fullName>
    </submittedName>
</protein>
<keyword evidence="4" id="KW-1185">Reference proteome</keyword>
<evidence type="ECO:0000313" key="1">
    <source>
        <dbReference type="EMBL" id="CUX81241.1"/>
    </source>
</evidence>
<gene>
    <name evidence="1" type="ORF">Ga0058931_1642</name>
    <name evidence="2" type="ORF">HLUCCA05_08005</name>
</gene>
<dbReference type="Proteomes" id="UP000050413">
    <property type="component" value="Unassembled WGS sequence"/>
</dbReference>
<reference evidence="2 3" key="1">
    <citation type="submission" date="2015-09" db="EMBL/GenBank/DDBJ databases">
        <title>Identification and resolution of microdiversity through metagenomic sequencing of parallel consortia.</title>
        <authorList>
            <person name="Nelson W.C."/>
            <person name="Romine M.F."/>
            <person name="Lindemann S.R."/>
        </authorList>
    </citation>
    <scope>NUCLEOTIDE SEQUENCE [LARGE SCALE GENOMIC DNA]</scope>
    <source>
        <strain evidence="2">HL-91</strain>
    </source>
</reference>
<dbReference type="OrthoDB" id="7877183at2"/>
<evidence type="ECO:0000313" key="3">
    <source>
        <dbReference type="Proteomes" id="UP000050413"/>
    </source>
</evidence>
<accession>A0A0P7YN49</accession>
<evidence type="ECO:0000313" key="4">
    <source>
        <dbReference type="Proteomes" id="UP000182045"/>
    </source>
</evidence>
<dbReference type="Proteomes" id="UP000182045">
    <property type="component" value="Unassembled WGS sequence"/>
</dbReference>
<reference evidence="1 4" key="2">
    <citation type="submission" date="2016-01" db="EMBL/GenBank/DDBJ databases">
        <authorList>
            <person name="Varghese N."/>
        </authorList>
    </citation>
    <scope>NUCLEOTIDE SEQUENCE [LARGE SCALE GENOMIC DNA]</scope>
    <source>
        <strain evidence="1 4">HL-91</strain>
    </source>
</reference>
<comment type="caution">
    <text evidence="2">The sequence shown here is derived from an EMBL/GenBank/DDBJ whole genome shotgun (WGS) entry which is preliminary data.</text>
</comment>
<dbReference type="AlphaFoldDB" id="A0A0P7YN49"/>
<sequence length="100" mass="11057">MLLNHTILQLRTTGLPPKRARELGHLGYLQWLGSLPGFASYQAEAMRAYAAAKPYLRESPALAVFCELLVESTRNPAQPLTLILPSKQRRGGAKGRRAVM</sequence>
<evidence type="ECO:0000313" key="2">
    <source>
        <dbReference type="EMBL" id="KPP90098.1"/>
    </source>
</evidence>